<dbReference type="Proteomes" id="UP001066276">
    <property type="component" value="Chromosome 10"/>
</dbReference>
<accession>A0AAV7MEC5</accession>
<protein>
    <submittedName>
        <fullName evidence="1">Uncharacterized protein</fullName>
    </submittedName>
</protein>
<evidence type="ECO:0000313" key="1">
    <source>
        <dbReference type="EMBL" id="KAJ1101827.1"/>
    </source>
</evidence>
<dbReference type="AlphaFoldDB" id="A0AAV7MEC5"/>
<keyword evidence="2" id="KW-1185">Reference proteome</keyword>
<evidence type="ECO:0000313" key="2">
    <source>
        <dbReference type="Proteomes" id="UP001066276"/>
    </source>
</evidence>
<name>A0AAV7MEC5_PLEWA</name>
<dbReference type="EMBL" id="JANPWB010000014">
    <property type="protein sequence ID" value="KAJ1101827.1"/>
    <property type="molecule type" value="Genomic_DNA"/>
</dbReference>
<gene>
    <name evidence="1" type="ORF">NDU88_006891</name>
</gene>
<comment type="caution">
    <text evidence="1">The sequence shown here is derived from an EMBL/GenBank/DDBJ whole genome shotgun (WGS) entry which is preliminary data.</text>
</comment>
<organism evidence="1 2">
    <name type="scientific">Pleurodeles waltl</name>
    <name type="common">Iberian ribbed newt</name>
    <dbReference type="NCBI Taxonomy" id="8319"/>
    <lineage>
        <taxon>Eukaryota</taxon>
        <taxon>Metazoa</taxon>
        <taxon>Chordata</taxon>
        <taxon>Craniata</taxon>
        <taxon>Vertebrata</taxon>
        <taxon>Euteleostomi</taxon>
        <taxon>Amphibia</taxon>
        <taxon>Batrachia</taxon>
        <taxon>Caudata</taxon>
        <taxon>Salamandroidea</taxon>
        <taxon>Salamandridae</taxon>
        <taxon>Pleurodelinae</taxon>
        <taxon>Pleurodeles</taxon>
    </lineage>
</organism>
<proteinExistence type="predicted"/>
<reference evidence="1" key="1">
    <citation type="journal article" date="2022" name="bioRxiv">
        <title>Sequencing and chromosome-scale assembly of the giantPleurodeles waltlgenome.</title>
        <authorList>
            <person name="Brown T."/>
            <person name="Elewa A."/>
            <person name="Iarovenko S."/>
            <person name="Subramanian E."/>
            <person name="Araus A.J."/>
            <person name="Petzold A."/>
            <person name="Susuki M."/>
            <person name="Suzuki K.-i.T."/>
            <person name="Hayashi T."/>
            <person name="Toyoda A."/>
            <person name="Oliveira C."/>
            <person name="Osipova E."/>
            <person name="Leigh N.D."/>
            <person name="Simon A."/>
            <person name="Yun M.H."/>
        </authorList>
    </citation>
    <scope>NUCLEOTIDE SEQUENCE</scope>
    <source>
        <strain evidence="1">20211129_DDA</strain>
        <tissue evidence="1">Liver</tissue>
    </source>
</reference>
<sequence>MAGSASRCSSAARGGRVHLGSPWKRLGWCLPAALIGPPRSAPYSWQGGPHSVMSLSSLTLPAFEEMLVHVPSSRPLKTLLVLAIPGQASKEALVYTYSLEACEEILVYRPLFQASEEILVHAFTGQDSEETLVHAHSFQASEEMLVHVFTGHACEETLVHTQSFQASEEMLVHAFPGQASKKTLVHTHPFLASKPSQPRFPRSGLRGDIRPRSRPRRRCWRVLGSVLVCCLLEGHSCALVHGAIAQACVWRCCGC</sequence>